<dbReference type="EnsemblMetazoa" id="GBRI004427-RA">
    <property type="protein sequence ID" value="GBRI004427-PA"/>
    <property type="gene ID" value="GBRI004427"/>
</dbReference>
<name>A0A1A9W2X0_9MUSC</name>
<reference evidence="2" key="2">
    <citation type="submission" date="2020-05" db="UniProtKB">
        <authorList>
            <consortium name="EnsemblMetazoa"/>
        </authorList>
    </citation>
    <scope>IDENTIFICATION</scope>
    <source>
        <strain evidence="2">IAEA</strain>
    </source>
</reference>
<proteinExistence type="predicted"/>
<evidence type="ECO:0000313" key="3">
    <source>
        <dbReference type="Proteomes" id="UP000091820"/>
    </source>
</evidence>
<evidence type="ECO:0000256" key="1">
    <source>
        <dbReference type="SAM" id="SignalP"/>
    </source>
</evidence>
<evidence type="ECO:0000313" key="2">
    <source>
        <dbReference type="EnsemblMetazoa" id="GBRI004427-PA"/>
    </source>
</evidence>
<sequence length="424" mass="47363">MNALMFTLLYYCVMLIEPNCVFALKRIKRNSDVVNNLTKISDDFIILNPSTSNDDTKEKDNINIDTGAQKNGKELDNLYDKVMASFNFTKAKANERVKINGHNHGQNKMHKIAKKPIGSTLVGLGRMHSMVAPLSYVLRERERKLNERLMKENHNNYVASPESRAEVVIIDNSPKDLQKLNLVPKEISPMSDDLKHGNFIEDTEKNEIDDRIGTAAVTRNIVRAPNVVGENTFPAYHPFSMNSLPPAKQMFRFGNMLLYNGAKDTGPTPIHSQTAALSLMPANQPEAAADDSDTMDYYYNNVETPPSRSVIMTPPVAMPPVPAQNNDQTYSIICGPPFIFKQPIPANEPKKVLNLIENALDTLLEADDDDNDTEIELRCPIHHGKKSIADGNCIGDNLSTDGDENGVIQVCSCRFIKKKNDFEE</sequence>
<dbReference type="VEuPathDB" id="VectorBase:GBRI004427"/>
<keyword evidence="3" id="KW-1185">Reference proteome</keyword>
<accession>A0A1A9W2X0</accession>
<dbReference type="AlphaFoldDB" id="A0A1A9W2X0"/>
<organism evidence="2 3">
    <name type="scientific">Glossina brevipalpis</name>
    <dbReference type="NCBI Taxonomy" id="37001"/>
    <lineage>
        <taxon>Eukaryota</taxon>
        <taxon>Metazoa</taxon>
        <taxon>Ecdysozoa</taxon>
        <taxon>Arthropoda</taxon>
        <taxon>Hexapoda</taxon>
        <taxon>Insecta</taxon>
        <taxon>Pterygota</taxon>
        <taxon>Neoptera</taxon>
        <taxon>Endopterygota</taxon>
        <taxon>Diptera</taxon>
        <taxon>Brachycera</taxon>
        <taxon>Muscomorpha</taxon>
        <taxon>Hippoboscoidea</taxon>
        <taxon>Glossinidae</taxon>
        <taxon>Glossina</taxon>
    </lineage>
</organism>
<dbReference type="Proteomes" id="UP000091820">
    <property type="component" value="Unassembled WGS sequence"/>
</dbReference>
<keyword evidence="1" id="KW-0732">Signal</keyword>
<feature type="chain" id="PRO_5008399894" evidence="1">
    <location>
        <begin position="24"/>
        <end position="424"/>
    </location>
</feature>
<feature type="signal peptide" evidence="1">
    <location>
        <begin position="1"/>
        <end position="23"/>
    </location>
</feature>
<protein>
    <submittedName>
        <fullName evidence="2">Uncharacterized protein</fullName>
    </submittedName>
</protein>
<reference evidence="3" key="1">
    <citation type="submission" date="2014-03" db="EMBL/GenBank/DDBJ databases">
        <authorList>
            <person name="Aksoy S."/>
            <person name="Warren W."/>
            <person name="Wilson R.K."/>
        </authorList>
    </citation>
    <scope>NUCLEOTIDE SEQUENCE [LARGE SCALE GENOMIC DNA]</scope>
    <source>
        <strain evidence="3">IAEA</strain>
    </source>
</reference>